<accession>A0A0S7YGY3</accession>
<dbReference type="Proteomes" id="UP000051012">
    <property type="component" value="Unassembled WGS sequence"/>
</dbReference>
<evidence type="ECO:0000259" key="4">
    <source>
        <dbReference type="PROSITE" id="PS51161"/>
    </source>
</evidence>
<keyword evidence="1 3" id="KW-0547">Nucleotide-binding</keyword>
<dbReference type="PROSITE" id="PS51161">
    <property type="entry name" value="ATP_CONE"/>
    <property type="match status" value="1"/>
</dbReference>
<dbReference type="InterPro" id="IPR005144">
    <property type="entry name" value="ATP-cone_dom"/>
</dbReference>
<dbReference type="GO" id="GO:0005524">
    <property type="term" value="F:ATP binding"/>
    <property type="evidence" value="ECO:0007669"/>
    <property type="project" value="UniProtKB-UniRule"/>
</dbReference>
<dbReference type="AlphaFoldDB" id="A0A0S7YGY3"/>
<comment type="caution">
    <text evidence="5">The sequence shown here is derived from an EMBL/GenBank/DDBJ whole genome shotgun (WGS) entry which is preliminary data.</text>
</comment>
<dbReference type="EMBL" id="LJNI01000018">
    <property type="protein sequence ID" value="KPJ74021.1"/>
    <property type="molecule type" value="Genomic_DNA"/>
</dbReference>
<evidence type="ECO:0000256" key="3">
    <source>
        <dbReference type="PROSITE-ProRule" id="PRU00492"/>
    </source>
</evidence>
<dbReference type="GO" id="GO:0004748">
    <property type="term" value="F:ribonucleoside-diphosphate reductase activity, thioredoxin disulfide as acceptor"/>
    <property type="evidence" value="ECO:0007669"/>
    <property type="project" value="TreeGrafter"/>
</dbReference>
<evidence type="ECO:0000313" key="5">
    <source>
        <dbReference type="EMBL" id="KPJ74021.1"/>
    </source>
</evidence>
<proteinExistence type="predicted"/>
<evidence type="ECO:0000313" key="6">
    <source>
        <dbReference type="Proteomes" id="UP000051012"/>
    </source>
</evidence>
<dbReference type="GO" id="GO:0031250">
    <property type="term" value="C:anaerobic ribonucleoside-triphosphate reductase complex"/>
    <property type="evidence" value="ECO:0007669"/>
    <property type="project" value="TreeGrafter"/>
</dbReference>
<reference evidence="5 6" key="1">
    <citation type="journal article" date="2015" name="Microbiome">
        <title>Genomic resolution of linkages in carbon, nitrogen, and sulfur cycling among widespread estuary sediment bacteria.</title>
        <authorList>
            <person name="Baker B.J."/>
            <person name="Lazar C.S."/>
            <person name="Teske A.P."/>
            <person name="Dick G.J."/>
        </authorList>
    </citation>
    <scope>NUCLEOTIDE SEQUENCE [LARGE SCALE GENOMIC DNA]</scope>
    <source>
        <strain evidence="5">DG_78</strain>
    </source>
</reference>
<dbReference type="PATRIC" id="fig|1703772.3.peg.739"/>
<organism evidence="5 6">
    <name type="scientific">candidate division TA06 bacterium DG_78</name>
    <dbReference type="NCBI Taxonomy" id="1703772"/>
    <lineage>
        <taxon>Bacteria</taxon>
        <taxon>Bacteria division TA06</taxon>
    </lineage>
</organism>
<dbReference type="PANTHER" id="PTHR21075:SF0">
    <property type="entry name" value="ANAEROBIC RIBONUCLEOSIDE-TRIPHOSPHATE REDUCTASE"/>
    <property type="match status" value="1"/>
</dbReference>
<feature type="non-terminal residue" evidence="5">
    <location>
        <position position="151"/>
    </location>
</feature>
<dbReference type="GO" id="GO:0008998">
    <property type="term" value="F:ribonucleoside-triphosphate reductase (thioredoxin) activity"/>
    <property type="evidence" value="ECO:0007669"/>
    <property type="project" value="TreeGrafter"/>
</dbReference>
<feature type="domain" description="ATP-cone" evidence="4">
    <location>
        <begin position="22"/>
        <end position="114"/>
    </location>
</feature>
<protein>
    <recommendedName>
        <fullName evidence="4">ATP-cone domain-containing protein</fullName>
    </recommendedName>
</protein>
<sequence>MEGKASLRIGISEEIPEESIFQYVKKRDNTIAPFDKSKISNAIYLAAKAVGGEDKELADRLASEVVLFLYTLKGDKTPEVEEIQDAVEKILIENGHARTAKAYILYRKQREILRKKQLLTKKPEEREATDYALFVRTSDDDFVSWDRQRII</sequence>
<dbReference type="PANTHER" id="PTHR21075">
    <property type="entry name" value="ANAEROBIC RIBONUCLEOSIDE-TRIPHOSPHATE REDUCTASE"/>
    <property type="match status" value="1"/>
</dbReference>
<gene>
    <name evidence="5" type="ORF">AMJ52_02160</name>
</gene>
<evidence type="ECO:0000256" key="1">
    <source>
        <dbReference type="ARBA" id="ARBA00022741"/>
    </source>
</evidence>
<dbReference type="Pfam" id="PF03477">
    <property type="entry name" value="ATP-cone"/>
    <property type="match status" value="1"/>
</dbReference>
<evidence type="ECO:0000256" key="2">
    <source>
        <dbReference type="ARBA" id="ARBA00022840"/>
    </source>
</evidence>
<name>A0A0S7YGY3_UNCT6</name>
<keyword evidence="2 3" id="KW-0067">ATP-binding</keyword>
<dbReference type="GO" id="GO:0009265">
    <property type="term" value="P:2'-deoxyribonucleotide biosynthetic process"/>
    <property type="evidence" value="ECO:0007669"/>
    <property type="project" value="TreeGrafter"/>
</dbReference>